<evidence type="ECO:0000256" key="1">
    <source>
        <dbReference type="SAM" id="Phobius"/>
    </source>
</evidence>
<keyword evidence="1" id="KW-0812">Transmembrane</keyword>
<name>A0A2A5KKK4_9HYPH</name>
<comment type="caution">
    <text evidence="2">The sequence shown here is derived from an EMBL/GenBank/DDBJ whole genome shotgun (WGS) entry which is preliminary data.</text>
</comment>
<sequence length="272" mass="29975">MSRRRRRKSDSNLGTIIGGVALFLATAAIGVGVWVLHNRAQAKPVLDKVTLCPLDGPKEITAILLDVTDPISDLTATDLRNQFQEVVASVPAGGLIQVYTLTENPSQLGLSFSGCNPGDASTVDDWTGNPRLVKERWEKGFQKPLDEVAARMNEGVAGKQSPILAGIQRINVEAFSAIQYKDIAKRLVVASDLIEHTSTYSMYSDGVDYSKFQRSGAPDQFRTALNGASVRLLEFQRPGMKFDSLQLAEFWTKWIMSNDGKLDRFTRLEGIR</sequence>
<gene>
    <name evidence="2" type="ORF">CPT34_29455</name>
</gene>
<dbReference type="Proteomes" id="UP000218807">
    <property type="component" value="Unassembled WGS sequence"/>
</dbReference>
<proteinExistence type="predicted"/>
<dbReference type="RefSeq" id="WP_096764808.1">
    <property type="nucleotide sequence ID" value="NZ_NXDM01000041.1"/>
</dbReference>
<keyword evidence="1" id="KW-0472">Membrane</keyword>
<dbReference type="EMBL" id="NXDM01000041">
    <property type="protein sequence ID" value="PCK77525.1"/>
    <property type="molecule type" value="Genomic_DNA"/>
</dbReference>
<evidence type="ECO:0000313" key="3">
    <source>
        <dbReference type="Proteomes" id="UP000218807"/>
    </source>
</evidence>
<dbReference type="AlphaFoldDB" id="A0A2A5KKK4"/>
<evidence type="ECO:0000313" key="2">
    <source>
        <dbReference type="EMBL" id="PCK77525.1"/>
    </source>
</evidence>
<accession>A0A2A5KKK4</accession>
<keyword evidence="3" id="KW-1185">Reference proteome</keyword>
<reference evidence="2 3" key="1">
    <citation type="submission" date="2017-09" db="EMBL/GenBank/DDBJ databases">
        <title>Comparative genomics of rhizobia isolated from Phaseolus vulgaris in China.</title>
        <authorList>
            <person name="Tong W."/>
        </authorList>
    </citation>
    <scope>NUCLEOTIDE SEQUENCE [LARGE SCALE GENOMIC DNA]</scope>
    <source>
        <strain evidence="2 3">L101</strain>
    </source>
</reference>
<organism evidence="2 3">
    <name type="scientific">Rhizobium sophoriradicis</name>
    <dbReference type="NCBI Taxonomy" id="1535245"/>
    <lineage>
        <taxon>Bacteria</taxon>
        <taxon>Pseudomonadati</taxon>
        <taxon>Pseudomonadota</taxon>
        <taxon>Alphaproteobacteria</taxon>
        <taxon>Hyphomicrobiales</taxon>
        <taxon>Rhizobiaceae</taxon>
        <taxon>Rhizobium/Agrobacterium group</taxon>
        <taxon>Rhizobium</taxon>
    </lineage>
</organism>
<feature type="transmembrane region" description="Helical" evidence="1">
    <location>
        <begin position="12"/>
        <end position="36"/>
    </location>
</feature>
<protein>
    <submittedName>
        <fullName evidence="2">Uncharacterized protein</fullName>
    </submittedName>
</protein>
<keyword evidence="1" id="KW-1133">Transmembrane helix</keyword>